<reference evidence="1 2" key="1">
    <citation type="submission" date="2016-11" db="EMBL/GenBank/DDBJ databases">
        <authorList>
            <person name="Jaros S."/>
            <person name="Januszkiewicz K."/>
            <person name="Wedrychowicz H."/>
        </authorList>
    </citation>
    <scope>NUCLEOTIDE SEQUENCE [LARGE SCALE GENOMIC DNA]</scope>
    <source>
        <strain evidence="1 2">GAS242</strain>
    </source>
</reference>
<protein>
    <recommendedName>
        <fullName evidence="3">Lipoprotein</fullName>
    </recommendedName>
</protein>
<gene>
    <name evidence="1" type="ORF">SAMN05444169_6550</name>
</gene>
<evidence type="ECO:0008006" key="3">
    <source>
        <dbReference type="Google" id="ProtNLM"/>
    </source>
</evidence>
<organism evidence="1 2">
    <name type="scientific">Bradyrhizobium erythrophlei</name>
    <dbReference type="NCBI Taxonomy" id="1437360"/>
    <lineage>
        <taxon>Bacteria</taxon>
        <taxon>Pseudomonadati</taxon>
        <taxon>Pseudomonadota</taxon>
        <taxon>Alphaproteobacteria</taxon>
        <taxon>Hyphomicrobiales</taxon>
        <taxon>Nitrobacteraceae</taxon>
        <taxon>Bradyrhizobium</taxon>
    </lineage>
</organism>
<dbReference type="AlphaFoldDB" id="A0A1M5RGA4"/>
<evidence type="ECO:0000313" key="2">
    <source>
        <dbReference type="Proteomes" id="UP000190675"/>
    </source>
</evidence>
<sequence length="43" mass="4878">MRRQFVIVFLMLLAGCVSVRQEDLDAWAGGRCRSLICIPSLRP</sequence>
<evidence type="ECO:0000313" key="1">
    <source>
        <dbReference type="EMBL" id="SHH25291.1"/>
    </source>
</evidence>
<dbReference type="PROSITE" id="PS51257">
    <property type="entry name" value="PROKAR_LIPOPROTEIN"/>
    <property type="match status" value="1"/>
</dbReference>
<proteinExistence type="predicted"/>
<accession>A0A1M5RGA4</accession>
<dbReference type="Proteomes" id="UP000190675">
    <property type="component" value="Chromosome I"/>
</dbReference>
<dbReference type="EMBL" id="LT670818">
    <property type="protein sequence ID" value="SHH25291.1"/>
    <property type="molecule type" value="Genomic_DNA"/>
</dbReference>
<name>A0A1M5RGA4_9BRAD</name>